<organism evidence="2 3">
    <name type="scientific">Methylocystis echinoides</name>
    <dbReference type="NCBI Taxonomy" id="29468"/>
    <lineage>
        <taxon>Bacteria</taxon>
        <taxon>Pseudomonadati</taxon>
        <taxon>Pseudomonadota</taxon>
        <taxon>Alphaproteobacteria</taxon>
        <taxon>Hyphomicrobiales</taxon>
        <taxon>Methylocystaceae</taxon>
        <taxon>Methylocystis</taxon>
    </lineage>
</organism>
<accession>A0A9W6GZ95</accession>
<protein>
    <submittedName>
        <fullName evidence="2">Uncharacterized protein</fullName>
    </submittedName>
</protein>
<dbReference type="Proteomes" id="UP001144323">
    <property type="component" value="Unassembled WGS sequence"/>
</dbReference>
<sequence length="119" mass="13027">MKRALAMPAILLAAAIVAFTTGTAVADCYAEIEKTKRDWAALKLTPSKPGASSKGIRGHEHFTAALSSMRFHLGEAEDLCNVGNEHEALLHVNIIRAFLDLPELQHPTSHFYLYKGGKR</sequence>
<dbReference type="EMBL" id="BSEC01000005">
    <property type="protein sequence ID" value="GLI95831.1"/>
    <property type="molecule type" value="Genomic_DNA"/>
</dbReference>
<feature type="signal peptide" evidence="1">
    <location>
        <begin position="1"/>
        <end position="26"/>
    </location>
</feature>
<keyword evidence="3" id="KW-1185">Reference proteome</keyword>
<proteinExistence type="predicted"/>
<evidence type="ECO:0000313" key="2">
    <source>
        <dbReference type="EMBL" id="GLI95831.1"/>
    </source>
</evidence>
<dbReference type="AlphaFoldDB" id="A0A9W6GZ95"/>
<dbReference type="RefSeq" id="WP_281806867.1">
    <property type="nucleotide sequence ID" value="NZ_BSEC01000005.1"/>
</dbReference>
<reference evidence="2" key="1">
    <citation type="journal article" date="2023" name="Int. J. Syst. Evol. Microbiol.">
        <title>Methylocystis iwaonis sp. nov., a type II methane-oxidizing bacterium from surface soil of a rice paddy field in Japan, and emended description of the genus Methylocystis (ex Whittenbury et al. 1970) Bowman et al. 1993.</title>
        <authorList>
            <person name="Kaise H."/>
            <person name="Sawadogo J.B."/>
            <person name="Alam M.S."/>
            <person name="Ueno C."/>
            <person name="Dianou D."/>
            <person name="Shinjo R."/>
            <person name="Asakawa S."/>
        </authorList>
    </citation>
    <scope>NUCLEOTIDE SEQUENCE</scope>
    <source>
        <strain evidence="2">LMG27198</strain>
    </source>
</reference>
<evidence type="ECO:0000256" key="1">
    <source>
        <dbReference type="SAM" id="SignalP"/>
    </source>
</evidence>
<comment type="caution">
    <text evidence="2">The sequence shown here is derived from an EMBL/GenBank/DDBJ whole genome shotgun (WGS) entry which is preliminary data.</text>
</comment>
<name>A0A9W6GZ95_9HYPH</name>
<gene>
    <name evidence="2" type="ORF">LMG27198_48230</name>
</gene>
<evidence type="ECO:0000313" key="3">
    <source>
        <dbReference type="Proteomes" id="UP001144323"/>
    </source>
</evidence>
<feature type="chain" id="PRO_5040806999" evidence="1">
    <location>
        <begin position="27"/>
        <end position="119"/>
    </location>
</feature>
<keyword evidence="1" id="KW-0732">Signal</keyword>